<evidence type="ECO:0000256" key="1">
    <source>
        <dbReference type="SAM" id="MobiDB-lite"/>
    </source>
</evidence>
<keyword evidence="3" id="KW-1185">Reference proteome</keyword>
<organism evidence="2 3">
    <name type="scientific">Nocardia terrae</name>
    <dbReference type="NCBI Taxonomy" id="2675851"/>
    <lineage>
        <taxon>Bacteria</taxon>
        <taxon>Bacillati</taxon>
        <taxon>Actinomycetota</taxon>
        <taxon>Actinomycetes</taxon>
        <taxon>Mycobacteriales</taxon>
        <taxon>Nocardiaceae</taxon>
        <taxon>Nocardia</taxon>
    </lineage>
</organism>
<accession>A0A7K1UWS0</accession>
<proteinExistence type="predicted"/>
<reference evidence="2 3" key="1">
    <citation type="submission" date="2019-12" db="EMBL/GenBank/DDBJ databases">
        <title>Nocardia sp. nov. ET3-3 isolated from soil.</title>
        <authorList>
            <person name="Kanchanasin P."/>
            <person name="Tanasupawat S."/>
            <person name="Yuki M."/>
            <person name="Kudo T."/>
        </authorList>
    </citation>
    <scope>NUCLEOTIDE SEQUENCE [LARGE SCALE GENOMIC DNA]</scope>
    <source>
        <strain evidence="2 3">ET3-3</strain>
    </source>
</reference>
<comment type="caution">
    <text evidence="2">The sequence shown here is derived from an EMBL/GenBank/DDBJ whole genome shotgun (WGS) entry which is preliminary data.</text>
</comment>
<name>A0A7K1UWS0_9NOCA</name>
<dbReference type="Gene3D" id="3.50.50.60">
    <property type="entry name" value="FAD/NAD(P)-binding domain"/>
    <property type="match status" value="1"/>
</dbReference>
<dbReference type="InterPro" id="IPR051209">
    <property type="entry name" value="FAD-bind_Monooxygenase_sf"/>
</dbReference>
<feature type="region of interest" description="Disordered" evidence="1">
    <location>
        <begin position="95"/>
        <end position="133"/>
    </location>
</feature>
<sequence length="262" mass="28202">MTSPIRRGDARRVRETYTGPIVRCTHWRDQHEVDRLHVAVIGGGTALARVVPPVADQARRVTVFQHDPIWILPTPPLPGARILLRQLPTGLLGSLPGPAAPTLPGDRDAAAPDPSAGISDRAGGPHGGPIVPGAARPEFPAVLPFSRRGIGRPASSDGFGEAMVSAVSEVGIGILRWCGRLVLRQAAEANLRAQVGDSWQRRQLTPDRPAAVRVHGRYYRALARANCTLVSWPIARFAPLGIRTVDGVEHRVDCIIYAEDTL</sequence>
<feature type="compositionally biased region" description="Low complexity" evidence="1">
    <location>
        <begin position="95"/>
        <end position="104"/>
    </location>
</feature>
<gene>
    <name evidence="2" type="ORF">GPX89_15665</name>
</gene>
<dbReference type="RefSeq" id="WP_157388338.1">
    <property type="nucleotide sequence ID" value="NZ_WRPP01000003.1"/>
</dbReference>
<dbReference type="InterPro" id="IPR036188">
    <property type="entry name" value="FAD/NAD-bd_sf"/>
</dbReference>
<dbReference type="PANTHER" id="PTHR42877">
    <property type="entry name" value="L-ORNITHINE N(5)-MONOOXYGENASE-RELATED"/>
    <property type="match status" value="1"/>
</dbReference>
<dbReference type="Proteomes" id="UP000466794">
    <property type="component" value="Unassembled WGS sequence"/>
</dbReference>
<dbReference type="EMBL" id="WRPP01000003">
    <property type="protein sequence ID" value="MVU78677.1"/>
    <property type="molecule type" value="Genomic_DNA"/>
</dbReference>
<dbReference type="SUPFAM" id="SSF51905">
    <property type="entry name" value="FAD/NAD(P)-binding domain"/>
    <property type="match status" value="1"/>
</dbReference>
<evidence type="ECO:0000313" key="3">
    <source>
        <dbReference type="Proteomes" id="UP000466794"/>
    </source>
</evidence>
<evidence type="ECO:0000313" key="2">
    <source>
        <dbReference type="EMBL" id="MVU78677.1"/>
    </source>
</evidence>
<dbReference type="AlphaFoldDB" id="A0A7K1UWS0"/>
<dbReference type="PANTHER" id="PTHR42877:SF5">
    <property type="entry name" value="L-ORNITHINE N(5)-MONOOXYGENASE-RELATED"/>
    <property type="match status" value="1"/>
</dbReference>
<protein>
    <submittedName>
        <fullName evidence="2">Uncharacterized protein</fullName>
    </submittedName>
</protein>